<sequence>MEQYKISSLTIKNFKCFDEIIFDLDTNNLIVLDGPNGYGKTTAFEALEILLTKTPRRLAKVKLDKRYKYKNSPIHKLENIPIEISAVFYSENDQPLVLKRVIPAASTTESKRNNVGQIFTDSVLYINDKESTEQALEVALGFSNLQNLFNVLNYIEQDENTYFLKEDPKDRYKALITLLGGNEERVLHDKTIEFCRKIIEKIGQINNEISQISIRNIDVLNNEIAEVQYKLLIESLPTALPWDNTKVNNTDLDIHNSYLTEISKIENLYKSRYSVEAALQLHRLNRFLNDASILQSITENYWSITNFTVLEGEDTKRKDNQTHITEYSSIITLINDNDYSGLLTNKYLFELETKTAKPGIDFPLFLVKLRLIVAQKDSLTAQNLILSDLKDKRESLNKLIHEHRPLIKLDDGQCPTCGYDWISSQELINHIAATEAKIFESYIADNTKLEEMKSELLTVFLNTVKSFAQDQIERLNTENSSLIDSSRFAILSQNYTRLSSLIGNLISTVAPTVQQNIANLVNIRVLEDSEQTAAQLTHLLEREKPQIDSTINIDEIITDFNLYFSGNKELLEKLTTEDFIHKRQYIQFQYYDALNKSLQSLLQRKDKLEDLYNEVNAIVQKIDAKIRLYTKSIVEKISIPFYIYTGKILQNHTLGSGLLLILDINKESSQIYIRPKYRDQEVTYTLSSGQLAATVISLMLVLNKVFNNSKLGTILIDDPLQTLDEINSHSLVELLKYNFSNQQIILSTHEDRYSQFIQYKFNKFNLSNKSLRLKDLI</sequence>
<dbReference type="STRING" id="1121898.GCA_000422725_00262"/>
<dbReference type="Gene3D" id="3.40.50.300">
    <property type="entry name" value="P-loop containing nucleotide triphosphate hydrolases"/>
    <property type="match status" value="2"/>
</dbReference>
<name>A0A0A2MQ77_9FLAO</name>
<organism evidence="3 4">
    <name type="scientific">Flavobacterium subsaxonicum WB 4.1-42 = DSM 21790</name>
    <dbReference type="NCBI Taxonomy" id="1121898"/>
    <lineage>
        <taxon>Bacteria</taxon>
        <taxon>Pseudomonadati</taxon>
        <taxon>Bacteroidota</taxon>
        <taxon>Flavobacteriia</taxon>
        <taxon>Flavobacteriales</taxon>
        <taxon>Flavobacteriaceae</taxon>
        <taxon>Flavobacterium</taxon>
    </lineage>
</organism>
<dbReference type="RefSeq" id="WP_026991731.1">
    <property type="nucleotide sequence ID" value="NZ_JRLY01000004.1"/>
</dbReference>
<dbReference type="eggNOG" id="COG0419">
    <property type="taxonomic scope" value="Bacteria"/>
</dbReference>
<evidence type="ECO:0000313" key="3">
    <source>
        <dbReference type="EMBL" id="KGO93691.1"/>
    </source>
</evidence>
<accession>A0A0A2MQ77</accession>
<feature type="domain" description="Rad50/SbcC-type AAA" evidence="2">
    <location>
        <begin position="8"/>
        <end position="211"/>
    </location>
</feature>
<dbReference type="EMBL" id="JRLY01000004">
    <property type="protein sequence ID" value="KGO93691.1"/>
    <property type="molecule type" value="Genomic_DNA"/>
</dbReference>
<reference evidence="3 4" key="1">
    <citation type="submission" date="2013-09" db="EMBL/GenBank/DDBJ databases">
        <authorList>
            <person name="Zeng Z."/>
            <person name="Chen C."/>
        </authorList>
    </citation>
    <scope>NUCLEOTIDE SEQUENCE [LARGE SCALE GENOMIC DNA]</scope>
    <source>
        <strain evidence="3 4">WB 4.1-42</strain>
    </source>
</reference>
<gene>
    <name evidence="3" type="ORF">Q766_06950</name>
</gene>
<dbReference type="AlphaFoldDB" id="A0A0A2MQ77"/>
<keyword evidence="4" id="KW-1185">Reference proteome</keyword>
<dbReference type="PANTHER" id="PTHR32182">
    <property type="entry name" value="DNA REPLICATION AND REPAIR PROTEIN RECF"/>
    <property type="match status" value="1"/>
</dbReference>
<dbReference type="GO" id="GO:0000731">
    <property type="term" value="P:DNA synthesis involved in DNA repair"/>
    <property type="evidence" value="ECO:0007669"/>
    <property type="project" value="TreeGrafter"/>
</dbReference>
<evidence type="ECO:0000259" key="2">
    <source>
        <dbReference type="Pfam" id="PF13476"/>
    </source>
</evidence>
<dbReference type="SUPFAM" id="SSF52540">
    <property type="entry name" value="P-loop containing nucleoside triphosphate hydrolases"/>
    <property type="match status" value="1"/>
</dbReference>
<evidence type="ECO:0000313" key="4">
    <source>
        <dbReference type="Proteomes" id="UP000030111"/>
    </source>
</evidence>
<comment type="caution">
    <text evidence="3">The sequence shown here is derived from an EMBL/GenBank/DDBJ whole genome shotgun (WGS) entry which is preliminary data.</text>
</comment>
<dbReference type="Pfam" id="PF13476">
    <property type="entry name" value="AAA_23"/>
    <property type="match status" value="1"/>
</dbReference>
<dbReference type="PANTHER" id="PTHR32182:SF22">
    <property type="entry name" value="ATP-DEPENDENT ENDONUCLEASE, OLD FAMILY-RELATED"/>
    <property type="match status" value="1"/>
</dbReference>
<dbReference type="InterPro" id="IPR027417">
    <property type="entry name" value="P-loop_NTPase"/>
</dbReference>
<evidence type="ECO:0000256" key="1">
    <source>
        <dbReference type="SAM" id="Coils"/>
    </source>
</evidence>
<feature type="coiled-coil region" evidence="1">
    <location>
        <begin position="591"/>
        <end position="625"/>
    </location>
</feature>
<dbReference type="Proteomes" id="UP000030111">
    <property type="component" value="Unassembled WGS sequence"/>
</dbReference>
<protein>
    <recommendedName>
        <fullName evidence="2">Rad50/SbcC-type AAA domain-containing protein</fullName>
    </recommendedName>
</protein>
<dbReference type="GO" id="GO:0006302">
    <property type="term" value="P:double-strand break repair"/>
    <property type="evidence" value="ECO:0007669"/>
    <property type="project" value="TreeGrafter"/>
</dbReference>
<dbReference type="InterPro" id="IPR038729">
    <property type="entry name" value="Rad50/SbcC_AAA"/>
</dbReference>
<keyword evidence="1" id="KW-0175">Coiled coil</keyword>
<dbReference type="OrthoDB" id="7029750at2"/>
<proteinExistence type="predicted"/>